<organism evidence="1">
    <name type="scientific">Myoviridae sp. ctsip2</name>
    <dbReference type="NCBI Taxonomy" id="2826705"/>
    <lineage>
        <taxon>Viruses</taxon>
        <taxon>Duplodnaviria</taxon>
        <taxon>Heunggongvirae</taxon>
        <taxon>Uroviricota</taxon>
        <taxon>Caudoviricetes</taxon>
    </lineage>
</organism>
<reference evidence="1" key="1">
    <citation type="journal article" date="2021" name="Proc. Natl. Acad. Sci. U.S.A.">
        <title>A Catalog of Tens of Thousands of Viruses from Human Metagenomes Reveals Hidden Associations with Chronic Diseases.</title>
        <authorList>
            <person name="Tisza M.J."/>
            <person name="Buck C.B."/>
        </authorList>
    </citation>
    <scope>NUCLEOTIDE SEQUENCE</scope>
    <source>
        <strain evidence="1">Ctsip2</strain>
    </source>
</reference>
<dbReference type="InterPro" id="IPR020049">
    <property type="entry name" value="Major_capsid-like"/>
</dbReference>
<name>A0A8S5N6P7_9CAUD</name>
<accession>A0A8S5N6P7</accession>
<proteinExistence type="predicted"/>
<sequence>MSTNPYLFNAERYEKGTYANFSKVLKAKNAFDITSLGLNRAVTTLTYLIKDVIEAKYYTVPSPLTDYVKINASGEGAYLKEIVQLTEAGISASFKECTINPFSTGIHNDPTADVALDSIQQRNNFYRQSYSVSHEELESAARNLIPYNIIQGKEKTRARNWQLGIQDTMFLGQDNTRTLGLLNQTDVTADTSLLPVPIQNMTPEQLNTWVGTVLNAYGENNNYNFMPNRLFLPTPMYLALSKQMNPQFPVKNLRQTVEDAFSEVTGDFKIVHAAYGQNLGNKNLGRVVLYNNEADNLVMHTPVPYRPLPLFPVNSLDMMSQAEGQYTGVWLKRPTTMLYMDVQAASNPDSEKST</sequence>
<dbReference type="EMBL" id="BK015070">
    <property type="protein sequence ID" value="DAD89811.1"/>
    <property type="molecule type" value="Genomic_DNA"/>
</dbReference>
<evidence type="ECO:0000313" key="1">
    <source>
        <dbReference type="EMBL" id="DAD89811.1"/>
    </source>
</evidence>
<protein>
    <submittedName>
        <fullName evidence="1">Major capsid protein</fullName>
    </submittedName>
</protein>
<dbReference type="Pfam" id="PF09950">
    <property type="entry name" value="Major_capside"/>
    <property type="match status" value="1"/>
</dbReference>